<sequence length="145" mass="17387">MNQNEKYNTYSFLLERTARSVKQFAQRKFNELGFEVTVDQWQVLKVLYDHNDLNQREIAELTYKDHPTLTRIIDLLCKKELVERKMHPSDRRSFIIHLTEEGKAKVEFMKPQVAEIRTHAWHNLSDADFEEFKRILNTIYSNLSL</sequence>
<evidence type="ECO:0000256" key="1">
    <source>
        <dbReference type="ARBA" id="ARBA00023015"/>
    </source>
</evidence>
<name>A0ABT8F0Q3_9BACT</name>
<dbReference type="InterPro" id="IPR000835">
    <property type="entry name" value="HTH_MarR-typ"/>
</dbReference>
<dbReference type="InterPro" id="IPR039422">
    <property type="entry name" value="MarR/SlyA-like"/>
</dbReference>
<organism evidence="5 6">
    <name type="scientific">Shiella aurantiaca</name>
    <dbReference type="NCBI Taxonomy" id="3058365"/>
    <lineage>
        <taxon>Bacteria</taxon>
        <taxon>Pseudomonadati</taxon>
        <taxon>Bacteroidota</taxon>
        <taxon>Cytophagia</taxon>
        <taxon>Cytophagales</taxon>
        <taxon>Shiellaceae</taxon>
        <taxon>Shiella</taxon>
    </lineage>
</organism>
<comment type="caution">
    <text evidence="5">The sequence shown here is derived from an EMBL/GenBank/DDBJ whole genome shotgun (WGS) entry which is preliminary data.</text>
</comment>
<dbReference type="PANTHER" id="PTHR33164">
    <property type="entry name" value="TRANSCRIPTIONAL REGULATOR, MARR FAMILY"/>
    <property type="match status" value="1"/>
</dbReference>
<accession>A0ABT8F0Q3</accession>
<keyword evidence="2" id="KW-0238">DNA-binding</keyword>
<keyword evidence="6" id="KW-1185">Reference proteome</keyword>
<dbReference type="Pfam" id="PF01047">
    <property type="entry name" value="MarR"/>
    <property type="match status" value="1"/>
</dbReference>
<dbReference type="SUPFAM" id="SSF46785">
    <property type="entry name" value="Winged helix' DNA-binding domain"/>
    <property type="match status" value="1"/>
</dbReference>
<protein>
    <submittedName>
        <fullName evidence="5">MarR family transcriptional regulator</fullName>
    </submittedName>
</protein>
<reference evidence="5" key="1">
    <citation type="submission" date="2023-06" db="EMBL/GenBank/DDBJ databases">
        <title>Cytophagales bacterium Strain LB-30, isolated from soil.</title>
        <authorList>
            <person name="Liu B."/>
        </authorList>
    </citation>
    <scope>NUCLEOTIDE SEQUENCE</scope>
    <source>
        <strain evidence="5">LB-30</strain>
    </source>
</reference>
<evidence type="ECO:0000313" key="6">
    <source>
        <dbReference type="Proteomes" id="UP001168552"/>
    </source>
</evidence>
<feature type="domain" description="HTH marR-type" evidence="4">
    <location>
        <begin position="7"/>
        <end position="141"/>
    </location>
</feature>
<proteinExistence type="predicted"/>
<evidence type="ECO:0000256" key="3">
    <source>
        <dbReference type="ARBA" id="ARBA00023163"/>
    </source>
</evidence>
<evidence type="ECO:0000259" key="4">
    <source>
        <dbReference type="PROSITE" id="PS50995"/>
    </source>
</evidence>
<evidence type="ECO:0000313" key="5">
    <source>
        <dbReference type="EMBL" id="MDN4164026.1"/>
    </source>
</evidence>
<dbReference type="Gene3D" id="1.10.10.10">
    <property type="entry name" value="Winged helix-like DNA-binding domain superfamily/Winged helix DNA-binding domain"/>
    <property type="match status" value="1"/>
</dbReference>
<dbReference type="PRINTS" id="PR00598">
    <property type="entry name" value="HTHMARR"/>
</dbReference>
<dbReference type="InterPro" id="IPR036390">
    <property type="entry name" value="WH_DNA-bd_sf"/>
</dbReference>
<dbReference type="InterPro" id="IPR036388">
    <property type="entry name" value="WH-like_DNA-bd_sf"/>
</dbReference>
<evidence type="ECO:0000256" key="2">
    <source>
        <dbReference type="ARBA" id="ARBA00023125"/>
    </source>
</evidence>
<keyword evidence="3" id="KW-0804">Transcription</keyword>
<dbReference type="PANTHER" id="PTHR33164:SF64">
    <property type="entry name" value="TRANSCRIPTIONAL REGULATOR SLYA"/>
    <property type="match status" value="1"/>
</dbReference>
<dbReference type="RefSeq" id="WP_320002554.1">
    <property type="nucleotide sequence ID" value="NZ_JAUHJS010000001.1"/>
</dbReference>
<dbReference type="PROSITE" id="PS50995">
    <property type="entry name" value="HTH_MARR_2"/>
    <property type="match status" value="1"/>
</dbReference>
<dbReference type="EMBL" id="JAUHJS010000001">
    <property type="protein sequence ID" value="MDN4164026.1"/>
    <property type="molecule type" value="Genomic_DNA"/>
</dbReference>
<keyword evidence="1" id="KW-0805">Transcription regulation</keyword>
<dbReference type="SMART" id="SM00347">
    <property type="entry name" value="HTH_MARR"/>
    <property type="match status" value="1"/>
</dbReference>
<gene>
    <name evidence="5" type="ORF">QWY31_00855</name>
</gene>
<dbReference type="Proteomes" id="UP001168552">
    <property type="component" value="Unassembled WGS sequence"/>
</dbReference>